<gene>
    <name evidence="1" type="ORF">ACEZDB_09590</name>
</gene>
<dbReference type="Gene3D" id="3.30.530.20">
    <property type="match status" value="1"/>
</dbReference>
<dbReference type="Proteomes" id="UP001592530">
    <property type="component" value="Unassembled WGS sequence"/>
</dbReference>
<protein>
    <submittedName>
        <fullName evidence="1">SRPBCC family protein</fullName>
    </submittedName>
</protein>
<dbReference type="RefSeq" id="WP_380550912.1">
    <property type="nucleotide sequence ID" value="NZ_JBHEZY010000003.1"/>
</dbReference>
<evidence type="ECO:0000313" key="1">
    <source>
        <dbReference type="EMBL" id="MFC1430910.1"/>
    </source>
</evidence>
<sequence length="177" mass="18482">MDVVTGAQVAVAVTVRLARERMWELITAVDRIGEWSPEALDGAWDGGADGPGPVSGDRFTACNRFADGSLGAVTCVVTEAERPSAFAWTVLDGAGLVGSAWRYELRDGDEPGSTRVRHSFTHGPGVTGARIAAEADPEALNRRLVTLCRNMTTTITAMASPVSTASTANADTANGAF</sequence>
<accession>A0ABV6WXZ1</accession>
<evidence type="ECO:0000313" key="2">
    <source>
        <dbReference type="Proteomes" id="UP001592530"/>
    </source>
</evidence>
<dbReference type="InterPro" id="IPR023393">
    <property type="entry name" value="START-like_dom_sf"/>
</dbReference>
<dbReference type="Pfam" id="PF10604">
    <property type="entry name" value="Polyketide_cyc2"/>
    <property type="match status" value="1"/>
</dbReference>
<reference evidence="1 2" key="1">
    <citation type="submission" date="2024-09" db="EMBL/GenBank/DDBJ databases">
        <authorList>
            <person name="Lee S.D."/>
        </authorList>
    </citation>
    <scope>NUCLEOTIDE SEQUENCE [LARGE SCALE GENOMIC DNA]</scope>
    <source>
        <strain evidence="1 2">N1-3</strain>
    </source>
</reference>
<dbReference type="InterPro" id="IPR019587">
    <property type="entry name" value="Polyketide_cyclase/dehydratase"/>
</dbReference>
<dbReference type="SUPFAM" id="SSF55961">
    <property type="entry name" value="Bet v1-like"/>
    <property type="match status" value="1"/>
</dbReference>
<organism evidence="1 2">
    <name type="scientific">Streptacidiphilus alkalitolerans</name>
    <dbReference type="NCBI Taxonomy" id="3342712"/>
    <lineage>
        <taxon>Bacteria</taxon>
        <taxon>Bacillati</taxon>
        <taxon>Actinomycetota</taxon>
        <taxon>Actinomycetes</taxon>
        <taxon>Kitasatosporales</taxon>
        <taxon>Streptomycetaceae</taxon>
        <taxon>Streptacidiphilus</taxon>
    </lineage>
</organism>
<comment type="caution">
    <text evidence="1">The sequence shown here is derived from an EMBL/GenBank/DDBJ whole genome shotgun (WGS) entry which is preliminary data.</text>
</comment>
<proteinExistence type="predicted"/>
<dbReference type="EMBL" id="JBHEZY010000003">
    <property type="protein sequence ID" value="MFC1430910.1"/>
    <property type="molecule type" value="Genomic_DNA"/>
</dbReference>
<dbReference type="CDD" id="cd07812">
    <property type="entry name" value="SRPBCC"/>
    <property type="match status" value="1"/>
</dbReference>
<name>A0ABV6WXZ1_9ACTN</name>